<comment type="caution">
    <text evidence="1">The sequence shown here is derived from an EMBL/GenBank/DDBJ whole genome shotgun (WGS) entry which is preliminary data.</text>
</comment>
<sequence>MAPPKVLMPYFRDVGFGQAVMLTDFHFDLTLLSAFVESWRPETHRSLSPYRMWPTISDYAPMVIRLVGPCGTLRYIIGARRGVGLSNCWAPSPSRIPRHGRRVSPLRWFDSDSGCSTSRRMQTRTH</sequence>
<evidence type="ECO:0000313" key="1">
    <source>
        <dbReference type="EMBL" id="MED6176589.1"/>
    </source>
</evidence>
<name>A0ABU6VTV8_9FABA</name>
<accession>A0ABU6VTV8</accession>
<proteinExistence type="predicted"/>
<organism evidence="1 2">
    <name type="scientific">Stylosanthes scabra</name>
    <dbReference type="NCBI Taxonomy" id="79078"/>
    <lineage>
        <taxon>Eukaryota</taxon>
        <taxon>Viridiplantae</taxon>
        <taxon>Streptophyta</taxon>
        <taxon>Embryophyta</taxon>
        <taxon>Tracheophyta</taxon>
        <taxon>Spermatophyta</taxon>
        <taxon>Magnoliopsida</taxon>
        <taxon>eudicotyledons</taxon>
        <taxon>Gunneridae</taxon>
        <taxon>Pentapetalae</taxon>
        <taxon>rosids</taxon>
        <taxon>fabids</taxon>
        <taxon>Fabales</taxon>
        <taxon>Fabaceae</taxon>
        <taxon>Papilionoideae</taxon>
        <taxon>50 kb inversion clade</taxon>
        <taxon>dalbergioids sensu lato</taxon>
        <taxon>Dalbergieae</taxon>
        <taxon>Pterocarpus clade</taxon>
        <taxon>Stylosanthes</taxon>
    </lineage>
</organism>
<gene>
    <name evidence="1" type="ORF">PIB30_089679</name>
</gene>
<protein>
    <recommendedName>
        <fullName evidence="3">Aminotransferase-like plant mobile domain-containing protein</fullName>
    </recommendedName>
</protein>
<dbReference type="Proteomes" id="UP001341840">
    <property type="component" value="Unassembled WGS sequence"/>
</dbReference>
<evidence type="ECO:0008006" key="3">
    <source>
        <dbReference type="Google" id="ProtNLM"/>
    </source>
</evidence>
<reference evidence="1 2" key="1">
    <citation type="journal article" date="2023" name="Plants (Basel)">
        <title>Bridging the Gap: Combining Genomics and Transcriptomics Approaches to Understand Stylosanthes scabra, an Orphan Legume from the Brazilian Caatinga.</title>
        <authorList>
            <person name="Ferreira-Neto J.R.C."/>
            <person name="da Silva M.D."/>
            <person name="Binneck E."/>
            <person name="de Melo N.F."/>
            <person name="da Silva R.H."/>
            <person name="de Melo A.L.T.M."/>
            <person name="Pandolfi V."/>
            <person name="Bustamante F.O."/>
            <person name="Brasileiro-Vidal A.C."/>
            <person name="Benko-Iseppon A.M."/>
        </authorList>
    </citation>
    <scope>NUCLEOTIDE SEQUENCE [LARGE SCALE GENOMIC DNA]</scope>
    <source>
        <tissue evidence="1">Leaves</tissue>
    </source>
</reference>
<dbReference type="EMBL" id="JASCZI010152724">
    <property type="protein sequence ID" value="MED6176589.1"/>
    <property type="molecule type" value="Genomic_DNA"/>
</dbReference>
<evidence type="ECO:0000313" key="2">
    <source>
        <dbReference type="Proteomes" id="UP001341840"/>
    </source>
</evidence>
<keyword evidence="2" id="KW-1185">Reference proteome</keyword>